<gene>
    <name evidence="8" type="ORF">ABUE31_12640</name>
</gene>
<dbReference type="SUPFAM" id="SSF55874">
    <property type="entry name" value="ATPase domain of HSP90 chaperone/DNA topoisomerase II/histidine kinase"/>
    <property type="match status" value="1"/>
</dbReference>
<evidence type="ECO:0000256" key="6">
    <source>
        <dbReference type="SAM" id="Phobius"/>
    </source>
</evidence>
<dbReference type="CDD" id="cd00130">
    <property type="entry name" value="PAS"/>
    <property type="match status" value="1"/>
</dbReference>
<dbReference type="InterPro" id="IPR004358">
    <property type="entry name" value="Sig_transdc_His_kin-like_C"/>
</dbReference>
<reference evidence="8 9" key="1">
    <citation type="submission" date="2024-06" db="EMBL/GenBank/DDBJ databases">
        <authorList>
            <person name="Tuo L."/>
        </authorList>
    </citation>
    <scope>NUCLEOTIDE SEQUENCE [LARGE SCALE GENOMIC DNA]</scope>
    <source>
        <strain evidence="8 9">ZMM04-5</strain>
    </source>
</reference>
<dbReference type="InterPro" id="IPR035965">
    <property type="entry name" value="PAS-like_dom_sf"/>
</dbReference>
<dbReference type="EC" id="2.7.13.3" evidence="2"/>
<organism evidence="8 9">
    <name type="scientific">Mesorhizobium marinum</name>
    <dbReference type="NCBI Taxonomy" id="3228790"/>
    <lineage>
        <taxon>Bacteria</taxon>
        <taxon>Pseudomonadati</taxon>
        <taxon>Pseudomonadota</taxon>
        <taxon>Alphaproteobacteria</taxon>
        <taxon>Hyphomicrobiales</taxon>
        <taxon>Phyllobacteriaceae</taxon>
        <taxon>Mesorhizobium</taxon>
    </lineage>
</organism>
<protein>
    <recommendedName>
        <fullName evidence="2">histidine kinase</fullName>
        <ecNumber evidence="2">2.7.13.3</ecNumber>
    </recommendedName>
</protein>
<dbReference type="RefSeq" id="WP_367723957.1">
    <property type="nucleotide sequence ID" value="NZ_JBFOCI010000003.1"/>
</dbReference>
<keyword evidence="5 8" id="KW-0418">Kinase</keyword>
<dbReference type="SMART" id="SM00388">
    <property type="entry name" value="HisKA"/>
    <property type="match status" value="1"/>
</dbReference>
<dbReference type="PROSITE" id="PS50109">
    <property type="entry name" value="HIS_KIN"/>
    <property type="match status" value="1"/>
</dbReference>
<dbReference type="InterPro" id="IPR003661">
    <property type="entry name" value="HisK_dim/P_dom"/>
</dbReference>
<sequence>MSGTRTGELLDAIAARCDRLVSGAVRDPAERRRQRRLIGVALGAPFLIAAATAILLTPRVGVSATLIVGGSIFAISFLAAVGVATTGRACLAGLALLFCGVPALGTLVGAAGGIASPAALVVGAFVFEAWWVRRSSAAALAGTAAALAALALPALPSAASLAGEAAPNAAHWLIPIAYLALTVPRIVAWLDETGEGIGTGPRPLDEIIEGVVVHMDLSGEITDASAQSRRILGLAPELLLSSGLFDRLHVADRVAYLCALADLKQACGYRRVDARIRVPGAVGSAAQDFRAFDVEMTRPENDSTITLLLRASDRPGQGSTAAEAEKAMRGELAKTRMLAAVSHELRTPLNSIIGFSDMLLHEMAGGFADPRQKEYVGLVRESGNHLLSVVNSILDVSRLEAGAHATHAEPFRFSEAVETCRAMLARQASDRKLTLTTDIAAEIGEVHADKRAVKQMLINLVSNAIKFTPEGGAVSVGAKRIGTRLHFWVSDTGIGIPEEDLARIGEPYVQVRNDYTRQFDGTGLGLSLVKGLVALHGGSMTIDSESGRGTTVTISLPVDRPQPVVVESPETRAIAANISQEAYDGTYRKTA</sequence>
<feature type="transmembrane region" description="Helical" evidence="6">
    <location>
        <begin position="62"/>
        <end position="83"/>
    </location>
</feature>
<evidence type="ECO:0000256" key="4">
    <source>
        <dbReference type="ARBA" id="ARBA00022679"/>
    </source>
</evidence>
<dbReference type="Gene3D" id="1.10.287.130">
    <property type="match status" value="1"/>
</dbReference>
<evidence type="ECO:0000313" key="8">
    <source>
        <dbReference type="EMBL" id="MEW9806831.1"/>
    </source>
</evidence>
<dbReference type="PANTHER" id="PTHR43047">
    <property type="entry name" value="TWO-COMPONENT HISTIDINE PROTEIN KINASE"/>
    <property type="match status" value="1"/>
</dbReference>
<evidence type="ECO:0000313" key="9">
    <source>
        <dbReference type="Proteomes" id="UP001556196"/>
    </source>
</evidence>
<feature type="transmembrane region" description="Helical" evidence="6">
    <location>
        <begin position="37"/>
        <end position="56"/>
    </location>
</feature>
<evidence type="ECO:0000256" key="1">
    <source>
        <dbReference type="ARBA" id="ARBA00000085"/>
    </source>
</evidence>
<dbReference type="SMART" id="SM00387">
    <property type="entry name" value="HATPase_c"/>
    <property type="match status" value="1"/>
</dbReference>
<keyword evidence="6" id="KW-0472">Membrane</keyword>
<dbReference type="CDD" id="cd00082">
    <property type="entry name" value="HisKA"/>
    <property type="match status" value="1"/>
</dbReference>
<feature type="transmembrane region" description="Helical" evidence="6">
    <location>
        <begin position="90"/>
        <end position="108"/>
    </location>
</feature>
<keyword evidence="4" id="KW-0808">Transferase</keyword>
<dbReference type="InterPro" id="IPR003594">
    <property type="entry name" value="HATPase_dom"/>
</dbReference>
<keyword evidence="6" id="KW-1133">Transmembrane helix</keyword>
<dbReference type="Pfam" id="PF00512">
    <property type="entry name" value="HisKA"/>
    <property type="match status" value="1"/>
</dbReference>
<keyword evidence="6" id="KW-0812">Transmembrane</keyword>
<dbReference type="Pfam" id="PF02518">
    <property type="entry name" value="HATPase_c"/>
    <property type="match status" value="1"/>
</dbReference>
<dbReference type="Proteomes" id="UP001556196">
    <property type="component" value="Unassembled WGS sequence"/>
</dbReference>
<name>A0ABV3R0P2_9HYPH</name>
<evidence type="ECO:0000256" key="5">
    <source>
        <dbReference type="ARBA" id="ARBA00022777"/>
    </source>
</evidence>
<dbReference type="CDD" id="cd16922">
    <property type="entry name" value="HATPase_EvgS-ArcB-TorS-like"/>
    <property type="match status" value="1"/>
</dbReference>
<evidence type="ECO:0000256" key="2">
    <source>
        <dbReference type="ARBA" id="ARBA00012438"/>
    </source>
</evidence>
<dbReference type="InterPro" id="IPR005467">
    <property type="entry name" value="His_kinase_dom"/>
</dbReference>
<keyword evidence="3" id="KW-0597">Phosphoprotein</keyword>
<accession>A0ABV3R0P2</accession>
<dbReference type="SUPFAM" id="SSF47384">
    <property type="entry name" value="Homodimeric domain of signal transducing histidine kinase"/>
    <property type="match status" value="1"/>
</dbReference>
<comment type="caution">
    <text evidence="8">The sequence shown here is derived from an EMBL/GenBank/DDBJ whole genome shotgun (WGS) entry which is preliminary data.</text>
</comment>
<dbReference type="PRINTS" id="PR00344">
    <property type="entry name" value="BCTRLSENSOR"/>
</dbReference>
<comment type="catalytic activity">
    <reaction evidence="1">
        <text>ATP + protein L-histidine = ADP + protein N-phospho-L-histidine.</text>
        <dbReference type="EC" id="2.7.13.3"/>
    </reaction>
</comment>
<evidence type="ECO:0000256" key="3">
    <source>
        <dbReference type="ARBA" id="ARBA00022553"/>
    </source>
</evidence>
<dbReference type="InterPro" id="IPR036097">
    <property type="entry name" value="HisK_dim/P_sf"/>
</dbReference>
<feature type="domain" description="Histidine kinase" evidence="7">
    <location>
        <begin position="340"/>
        <end position="560"/>
    </location>
</feature>
<dbReference type="InterPro" id="IPR000014">
    <property type="entry name" value="PAS"/>
</dbReference>
<dbReference type="SUPFAM" id="SSF55785">
    <property type="entry name" value="PYP-like sensor domain (PAS domain)"/>
    <property type="match status" value="1"/>
</dbReference>
<dbReference type="InterPro" id="IPR036890">
    <property type="entry name" value="HATPase_C_sf"/>
</dbReference>
<dbReference type="PANTHER" id="PTHR43047:SF72">
    <property type="entry name" value="OSMOSENSING HISTIDINE PROTEIN KINASE SLN1"/>
    <property type="match status" value="1"/>
</dbReference>
<dbReference type="GO" id="GO:0016301">
    <property type="term" value="F:kinase activity"/>
    <property type="evidence" value="ECO:0007669"/>
    <property type="project" value="UniProtKB-KW"/>
</dbReference>
<evidence type="ECO:0000259" key="7">
    <source>
        <dbReference type="PROSITE" id="PS50109"/>
    </source>
</evidence>
<feature type="transmembrane region" description="Helical" evidence="6">
    <location>
        <begin position="114"/>
        <end position="132"/>
    </location>
</feature>
<keyword evidence="9" id="KW-1185">Reference proteome</keyword>
<feature type="transmembrane region" description="Helical" evidence="6">
    <location>
        <begin position="139"/>
        <end position="163"/>
    </location>
</feature>
<dbReference type="EMBL" id="JBFOCI010000003">
    <property type="protein sequence ID" value="MEW9806831.1"/>
    <property type="molecule type" value="Genomic_DNA"/>
</dbReference>
<dbReference type="Gene3D" id="3.30.565.10">
    <property type="entry name" value="Histidine kinase-like ATPase, C-terminal domain"/>
    <property type="match status" value="1"/>
</dbReference>
<proteinExistence type="predicted"/>